<feature type="signal peptide" evidence="1">
    <location>
        <begin position="1"/>
        <end position="25"/>
    </location>
</feature>
<feature type="chain" id="PRO_5002361167" evidence="1">
    <location>
        <begin position="26"/>
        <end position="91"/>
    </location>
</feature>
<dbReference type="AlphaFoldDB" id="A0A0E0H6M2"/>
<organism evidence="2">
    <name type="scientific">Oryza nivara</name>
    <name type="common">Indian wild rice</name>
    <name type="synonym">Oryza sativa f. spontanea</name>
    <dbReference type="NCBI Taxonomy" id="4536"/>
    <lineage>
        <taxon>Eukaryota</taxon>
        <taxon>Viridiplantae</taxon>
        <taxon>Streptophyta</taxon>
        <taxon>Embryophyta</taxon>
        <taxon>Tracheophyta</taxon>
        <taxon>Spermatophyta</taxon>
        <taxon>Magnoliopsida</taxon>
        <taxon>Liliopsida</taxon>
        <taxon>Poales</taxon>
        <taxon>Poaceae</taxon>
        <taxon>BOP clade</taxon>
        <taxon>Oryzoideae</taxon>
        <taxon>Oryzeae</taxon>
        <taxon>Oryzinae</taxon>
        <taxon>Oryza</taxon>
    </lineage>
</organism>
<keyword evidence="1" id="KW-0732">Signal</keyword>
<evidence type="ECO:0000313" key="3">
    <source>
        <dbReference type="Proteomes" id="UP000006591"/>
    </source>
</evidence>
<dbReference type="Gramene" id="ONIVA04G25800.1">
    <property type="protein sequence ID" value="ONIVA04G25800.1"/>
    <property type="gene ID" value="ONIVA04G25800"/>
</dbReference>
<dbReference type="Proteomes" id="UP000006591">
    <property type="component" value="Chromosome 4"/>
</dbReference>
<evidence type="ECO:0000313" key="2">
    <source>
        <dbReference type="EnsemblPlants" id="ONIVA04G25800.1"/>
    </source>
</evidence>
<sequence length="91" mass="9875">MVVKAAFAVAMFLLTTNMLVSVATRSPDNLLNSFPEETGHVYSASTVQKMTEYKPTTAQGPGFSSEEKIVMTGPNNFVWPTRPAPCSSRTC</sequence>
<name>A0A0E0H6M2_ORYNI</name>
<dbReference type="EnsemblPlants" id="ONIVA04G25800.1">
    <property type="protein sequence ID" value="ONIVA04G25800.1"/>
    <property type="gene ID" value="ONIVA04G25800"/>
</dbReference>
<reference evidence="2" key="2">
    <citation type="submission" date="2018-04" db="EMBL/GenBank/DDBJ databases">
        <title>OnivRS2 (Oryza nivara Reference Sequence Version 2).</title>
        <authorList>
            <person name="Zhang J."/>
            <person name="Kudrna D."/>
            <person name="Lee S."/>
            <person name="Talag J."/>
            <person name="Rajasekar S."/>
            <person name="Welchert J."/>
            <person name="Hsing Y.-I."/>
            <person name="Wing R.A."/>
        </authorList>
    </citation>
    <scope>NUCLEOTIDE SEQUENCE [LARGE SCALE GENOMIC DNA]</scope>
    <source>
        <strain evidence="2">SL10</strain>
    </source>
</reference>
<protein>
    <submittedName>
        <fullName evidence="2">Uncharacterized protein</fullName>
    </submittedName>
</protein>
<accession>A0A0E0H6M2</accession>
<dbReference type="HOGENOM" id="CLU_2430673_0_0_1"/>
<keyword evidence="3" id="KW-1185">Reference proteome</keyword>
<evidence type="ECO:0000256" key="1">
    <source>
        <dbReference type="SAM" id="SignalP"/>
    </source>
</evidence>
<proteinExistence type="predicted"/>
<reference evidence="2" key="1">
    <citation type="submission" date="2015-04" db="UniProtKB">
        <authorList>
            <consortium name="EnsemblPlants"/>
        </authorList>
    </citation>
    <scope>IDENTIFICATION</scope>
    <source>
        <strain evidence="2">SL10</strain>
    </source>
</reference>